<name>A0A098M917_9BACL</name>
<keyword evidence="3" id="KW-1185">Reference proteome</keyword>
<dbReference type="InterPro" id="IPR006119">
    <property type="entry name" value="Resolv_N"/>
</dbReference>
<dbReference type="InterPro" id="IPR011109">
    <property type="entry name" value="DNA_bind_recombinase_dom"/>
</dbReference>
<dbReference type="SUPFAM" id="SSF53041">
    <property type="entry name" value="Resolvase-like"/>
    <property type="match status" value="1"/>
</dbReference>
<dbReference type="AlphaFoldDB" id="A0A098M917"/>
<dbReference type="EMBL" id="JQCR01000002">
    <property type="protein sequence ID" value="KGE18543.1"/>
    <property type="molecule type" value="Genomic_DNA"/>
</dbReference>
<feature type="domain" description="Resolvase/invertase-type recombinase catalytic" evidence="1">
    <location>
        <begin position="2"/>
        <end position="153"/>
    </location>
</feature>
<dbReference type="PANTHER" id="PTHR30461:SF23">
    <property type="entry name" value="DNA RECOMBINASE-RELATED"/>
    <property type="match status" value="1"/>
</dbReference>
<protein>
    <recommendedName>
        <fullName evidence="1">Resolvase/invertase-type recombinase catalytic domain-containing protein</fullName>
    </recommendedName>
</protein>
<dbReference type="Pfam" id="PF00239">
    <property type="entry name" value="Resolvase"/>
    <property type="match status" value="1"/>
</dbReference>
<evidence type="ECO:0000313" key="3">
    <source>
        <dbReference type="Proteomes" id="UP000029734"/>
    </source>
</evidence>
<organism evidence="2 3">
    <name type="scientific">Paenibacillus wynnii</name>
    <dbReference type="NCBI Taxonomy" id="268407"/>
    <lineage>
        <taxon>Bacteria</taxon>
        <taxon>Bacillati</taxon>
        <taxon>Bacillota</taxon>
        <taxon>Bacilli</taxon>
        <taxon>Bacillales</taxon>
        <taxon>Paenibacillaceae</taxon>
        <taxon>Paenibacillus</taxon>
    </lineage>
</organism>
<comment type="caution">
    <text evidence="2">The sequence shown here is derived from an EMBL/GenBank/DDBJ whole genome shotgun (WGS) entry which is preliminary data.</text>
</comment>
<dbReference type="GO" id="GO:0000150">
    <property type="term" value="F:DNA strand exchange activity"/>
    <property type="evidence" value="ECO:0007669"/>
    <property type="project" value="InterPro"/>
</dbReference>
<gene>
    <name evidence="2" type="ORF">PWYN_03550</name>
</gene>
<dbReference type="InterPro" id="IPR036162">
    <property type="entry name" value="Resolvase-like_N_sf"/>
</dbReference>
<dbReference type="Proteomes" id="UP000029734">
    <property type="component" value="Unassembled WGS sequence"/>
</dbReference>
<dbReference type="SMART" id="SM00857">
    <property type="entry name" value="Resolvase"/>
    <property type="match status" value="1"/>
</dbReference>
<dbReference type="Gene3D" id="3.90.1750.20">
    <property type="entry name" value="Putative Large Serine Recombinase, Chain B, Domain 2"/>
    <property type="match status" value="1"/>
</dbReference>
<dbReference type="Pfam" id="PF07508">
    <property type="entry name" value="Recombinase"/>
    <property type="match status" value="1"/>
</dbReference>
<dbReference type="InterPro" id="IPR038109">
    <property type="entry name" value="DNA_bind_recomb_sf"/>
</dbReference>
<dbReference type="RefSeq" id="WP_036648553.1">
    <property type="nucleotide sequence ID" value="NZ_JQCR01000002.1"/>
</dbReference>
<dbReference type="PANTHER" id="PTHR30461">
    <property type="entry name" value="DNA-INVERTASE FROM LAMBDOID PROPHAGE"/>
    <property type="match status" value="1"/>
</dbReference>
<dbReference type="GO" id="GO:0003677">
    <property type="term" value="F:DNA binding"/>
    <property type="evidence" value="ECO:0007669"/>
    <property type="project" value="InterPro"/>
</dbReference>
<dbReference type="STRING" id="268407.PWYN_03550"/>
<dbReference type="InterPro" id="IPR050639">
    <property type="entry name" value="SSR_resolvase"/>
</dbReference>
<accession>A0A098M917</accession>
<proteinExistence type="predicted"/>
<dbReference type="Gene3D" id="3.40.50.1390">
    <property type="entry name" value="Resolvase, N-terminal catalytic domain"/>
    <property type="match status" value="1"/>
</dbReference>
<reference evidence="2 3" key="1">
    <citation type="submission" date="2014-08" db="EMBL/GenBank/DDBJ databases">
        <authorList>
            <person name="den Bakker H.C."/>
        </authorList>
    </citation>
    <scope>NUCLEOTIDE SEQUENCE [LARGE SCALE GENOMIC DNA]</scope>
    <source>
        <strain evidence="2 3">DSM 18334</strain>
    </source>
</reference>
<dbReference type="PROSITE" id="PS51736">
    <property type="entry name" value="RECOMBINASES_3"/>
    <property type="match status" value="1"/>
</dbReference>
<evidence type="ECO:0000259" key="1">
    <source>
        <dbReference type="PROSITE" id="PS51736"/>
    </source>
</evidence>
<evidence type="ECO:0000313" key="2">
    <source>
        <dbReference type="EMBL" id="KGE18543.1"/>
    </source>
</evidence>
<dbReference type="OrthoDB" id="9811097at2"/>
<reference evidence="2 3" key="2">
    <citation type="submission" date="2014-10" db="EMBL/GenBank/DDBJ databases">
        <title>Comparative genomics of the Paenibacillus odorifer group.</title>
        <authorList>
            <person name="Tsai Y.-C."/>
            <person name="Martin N."/>
            <person name="Korlach J."/>
            <person name="Wiedmann M."/>
        </authorList>
    </citation>
    <scope>NUCLEOTIDE SEQUENCE [LARGE SCALE GENOMIC DNA]</scope>
    <source>
        <strain evidence="2 3">DSM 18334</strain>
    </source>
</reference>
<dbReference type="eggNOG" id="COG1961">
    <property type="taxonomic scope" value="Bacteria"/>
</dbReference>
<sequence>MKTALYARHSIDQKIQKTSMSSQISEGEIMAFKNKLFIDERYLDPKVSARSNSRYQRPELHRLLSDIQAGIVQNVIVSRRCRLARNLTEHLEIYDIFRKYKVRVIFSEESEPPMIYSEEGEILEAIFGAKNELEGDKIVEGIKAGKRAKAKKGRNPGGRTPYGYRLIKTDDKEEAGKMRKEEEEIAIVQAMFNVFLEYDFQSFADYVKYLKSQKIISQDWSDSRIRGMFGTQYYNGYLSYEDVHIAVPYLQVFEDEVWKEIQEKYAAYSTGRTNTKHQVTFLLKDKVTCSLCGKMMESKKYIYKDVEGLYVCKQHGVRIRKNEMESKYLLAARDFLRDELPHQFEKLFSKYVAEKTSDLENRLFQLEFDLSTIGSSLITQTRHYMLDKSNQNIDKLKKIKHRHYLKQEDISCIKAEIERFKGMVKYSSSPLLKAAEFALESRLSEYSEDELIQFLLSLSMKIKANSTIIKIEWSHDLNKYTEVEI</sequence>
<dbReference type="CDD" id="cd00338">
    <property type="entry name" value="Ser_Recombinase"/>
    <property type="match status" value="1"/>
</dbReference>